<gene>
    <name evidence="2" type="ORF">Rhow_007902</name>
</gene>
<dbReference type="RefSeq" id="WP_225858435.1">
    <property type="nucleotide sequence ID" value="NZ_BHYM01000079.1"/>
</dbReference>
<name>A0A402CJA1_RHOWR</name>
<dbReference type="Proteomes" id="UP000287519">
    <property type="component" value="Unassembled WGS sequence"/>
</dbReference>
<keyword evidence="3" id="KW-1185">Reference proteome</keyword>
<organism evidence="2 3">
    <name type="scientific">Rhodococcus wratislaviensis</name>
    <name type="common">Tsukamurella wratislaviensis</name>
    <dbReference type="NCBI Taxonomy" id="44752"/>
    <lineage>
        <taxon>Bacteria</taxon>
        <taxon>Bacillati</taxon>
        <taxon>Actinomycetota</taxon>
        <taxon>Actinomycetes</taxon>
        <taxon>Mycobacteriales</taxon>
        <taxon>Nocardiaceae</taxon>
        <taxon>Rhodococcus</taxon>
    </lineage>
</organism>
<evidence type="ECO:0000256" key="1">
    <source>
        <dbReference type="SAM" id="MobiDB-lite"/>
    </source>
</evidence>
<feature type="region of interest" description="Disordered" evidence="1">
    <location>
        <begin position="44"/>
        <end position="67"/>
    </location>
</feature>
<protein>
    <submittedName>
        <fullName evidence="2">Uncharacterized protein</fullName>
    </submittedName>
</protein>
<sequence>MARLTAEILAENTLMLAVVTEQGWAHALHHHGAVVHLDLELISPPQPHPSIPSMPQDDNAGKAIHKR</sequence>
<dbReference type="AlphaFoldDB" id="A0A402CJA1"/>
<dbReference type="EMBL" id="BHYM01000079">
    <property type="protein sequence ID" value="GCE43672.1"/>
    <property type="molecule type" value="Genomic_DNA"/>
</dbReference>
<evidence type="ECO:0000313" key="2">
    <source>
        <dbReference type="EMBL" id="GCE43672.1"/>
    </source>
</evidence>
<proteinExistence type="predicted"/>
<accession>A0A402CJA1</accession>
<evidence type="ECO:0000313" key="3">
    <source>
        <dbReference type="Proteomes" id="UP000287519"/>
    </source>
</evidence>
<reference evidence="2 3" key="1">
    <citation type="submission" date="2018-11" db="EMBL/GenBank/DDBJ databases">
        <title>Microbial catabolism of amino acid.</title>
        <authorList>
            <person name="Hibi M."/>
            <person name="Ogawa J."/>
        </authorList>
    </citation>
    <scope>NUCLEOTIDE SEQUENCE [LARGE SCALE GENOMIC DNA]</scope>
    <source>
        <strain evidence="2 3">C31-06</strain>
    </source>
</reference>
<comment type="caution">
    <text evidence="2">The sequence shown here is derived from an EMBL/GenBank/DDBJ whole genome shotgun (WGS) entry which is preliminary data.</text>
</comment>